<sequence>MGRARFMYGDSDRVRHRVSQLRDREADVRAMADQLVARTDALGWAGRAADAMRERIAERATHLRAAADAHVGAADALDRHVQAVEAVKDEIATIEARAADLIADARTRLSAITAQNDRGEGPQITPDPEDEVLAGFVPPAPGHRDWLSVELPGL</sequence>
<accession>A0ABW0ZHJ2</accession>
<dbReference type="EMBL" id="JBHSNS010000004">
    <property type="protein sequence ID" value="MFC5729488.1"/>
    <property type="molecule type" value="Genomic_DNA"/>
</dbReference>
<keyword evidence="1" id="KW-0175">Coiled coil</keyword>
<evidence type="ECO:0000313" key="3">
    <source>
        <dbReference type="EMBL" id="MFC5729488.1"/>
    </source>
</evidence>
<name>A0ABW0ZHJ2_9ACTN</name>
<dbReference type="RefSeq" id="WP_240769768.1">
    <property type="nucleotide sequence ID" value="NZ_JBHSNS010000004.1"/>
</dbReference>
<proteinExistence type="predicted"/>
<dbReference type="InterPro" id="IPR049082">
    <property type="entry name" value="T7SS_signal"/>
</dbReference>
<dbReference type="Gene3D" id="1.10.287.1060">
    <property type="entry name" value="ESAT-6-like"/>
    <property type="match status" value="1"/>
</dbReference>
<evidence type="ECO:0000256" key="1">
    <source>
        <dbReference type="SAM" id="Coils"/>
    </source>
</evidence>
<dbReference type="Pfam" id="PF21725">
    <property type="entry name" value="T7SS_signal"/>
    <property type="match status" value="1"/>
</dbReference>
<feature type="coiled-coil region" evidence="1">
    <location>
        <begin position="77"/>
        <end position="104"/>
    </location>
</feature>
<reference evidence="4" key="1">
    <citation type="journal article" date="2019" name="Int. J. Syst. Evol. Microbiol.">
        <title>The Global Catalogue of Microorganisms (GCM) 10K type strain sequencing project: providing services to taxonomists for standard genome sequencing and annotation.</title>
        <authorList>
            <consortium name="The Broad Institute Genomics Platform"/>
            <consortium name="The Broad Institute Genome Sequencing Center for Infectious Disease"/>
            <person name="Wu L."/>
            <person name="Ma J."/>
        </authorList>
    </citation>
    <scope>NUCLEOTIDE SEQUENCE [LARGE SCALE GENOMIC DNA]</scope>
    <source>
        <strain evidence="4">YIM 94188</strain>
    </source>
</reference>
<keyword evidence="4" id="KW-1185">Reference proteome</keyword>
<dbReference type="Proteomes" id="UP001596072">
    <property type="component" value="Unassembled WGS sequence"/>
</dbReference>
<protein>
    <submittedName>
        <fullName evidence="3">T7SS-secreted protein</fullName>
    </submittedName>
</protein>
<comment type="caution">
    <text evidence="3">The sequence shown here is derived from an EMBL/GenBank/DDBJ whole genome shotgun (WGS) entry which is preliminary data.</text>
</comment>
<evidence type="ECO:0000259" key="2">
    <source>
        <dbReference type="Pfam" id="PF21725"/>
    </source>
</evidence>
<gene>
    <name evidence="3" type="ORF">ACFPQB_11220</name>
</gene>
<evidence type="ECO:0000313" key="4">
    <source>
        <dbReference type="Proteomes" id="UP001596072"/>
    </source>
</evidence>
<feature type="domain" description="Putative T7SS secretion signal" evidence="2">
    <location>
        <begin position="6"/>
        <end position="90"/>
    </location>
</feature>
<organism evidence="3 4">
    <name type="scientific">Nocardioides vastitatis</name>
    <dbReference type="NCBI Taxonomy" id="2568655"/>
    <lineage>
        <taxon>Bacteria</taxon>
        <taxon>Bacillati</taxon>
        <taxon>Actinomycetota</taxon>
        <taxon>Actinomycetes</taxon>
        <taxon>Propionibacteriales</taxon>
        <taxon>Nocardioidaceae</taxon>
        <taxon>Nocardioides</taxon>
    </lineage>
</organism>